<organism evidence="12 13">
    <name type="scientific">Triparma strigata</name>
    <dbReference type="NCBI Taxonomy" id="1606541"/>
    <lineage>
        <taxon>Eukaryota</taxon>
        <taxon>Sar</taxon>
        <taxon>Stramenopiles</taxon>
        <taxon>Ochrophyta</taxon>
        <taxon>Bolidophyceae</taxon>
        <taxon>Parmales</taxon>
        <taxon>Triparmaceae</taxon>
        <taxon>Triparma</taxon>
    </lineage>
</organism>
<keyword evidence="8 9" id="KW-0472">Membrane</keyword>
<feature type="repeat" description="Solcar" evidence="9">
    <location>
        <begin position="138"/>
        <end position="232"/>
    </location>
</feature>
<feature type="repeat" description="Solcar" evidence="9">
    <location>
        <begin position="241"/>
        <end position="329"/>
    </location>
</feature>
<evidence type="ECO:0000313" key="12">
    <source>
        <dbReference type="EMBL" id="GMH71319.1"/>
    </source>
</evidence>
<evidence type="ECO:0000256" key="8">
    <source>
        <dbReference type="ARBA" id="ARBA00023136"/>
    </source>
</evidence>
<dbReference type="Proteomes" id="UP001165085">
    <property type="component" value="Unassembled WGS sequence"/>
</dbReference>
<dbReference type="InterPro" id="IPR050567">
    <property type="entry name" value="Mitochondrial_Carrier"/>
</dbReference>
<dbReference type="AlphaFoldDB" id="A0A9W7AN19"/>
<gene>
    <name evidence="12" type="ORF">TrST_g3326</name>
</gene>
<feature type="transmembrane region" description="Helical" evidence="11">
    <location>
        <begin position="300"/>
        <end position="323"/>
    </location>
</feature>
<keyword evidence="5" id="KW-0677">Repeat</keyword>
<accession>A0A9W7AN19</accession>
<sequence>MDHAEEAVEPNFAYDILSGGLAGMSSIVVGQPFDTVKVRLQTSDHFSSSFDVVRHALKSKDGLFKSLFAGMTPPLITATAVNAIVFSVYGFSSRHVDRFADDYVSYKQPNTPPSASIYPLNLVPNSMSDVLVKRGPAFEFWKNFSCGSFAGLVQCLVICPTEHIKCRLQAQSCPSYQHKLTSKIVHNPFEMSKIVLREHGIQGLYRGWVSTCLREVPSFGLYFASYDLFRDTLLDKFPRTPNWTSSVVAGAASGALTWAIVYPVDIIKSIIQTIPLNTPAEERSFMYIARDLIKKHGRMYLFHGLGVTVLRALPVNGMIFPVYELSMYCCCTPTRSWDFSKVF</sequence>
<dbReference type="EMBL" id="BRXY01000148">
    <property type="protein sequence ID" value="GMH71319.1"/>
    <property type="molecule type" value="Genomic_DNA"/>
</dbReference>
<comment type="similarity">
    <text evidence="2 10">Belongs to the mitochondrial carrier (TC 2.A.29) family.</text>
</comment>
<evidence type="ECO:0000256" key="1">
    <source>
        <dbReference type="ARBA" id="ARBA00004225"/>
    </source>
</evidence>
<proteinExistence type="inferred from homology"/>
<dbReference type="PRINTS" id="PR00926">
    <property type="entry name" value="MITOCARRIER"/>
</dbReference>
<dbReference type="GO" id="GO:0031966">
    <property type="term" value="C:mitochondrial membrane"/>
    <property type="evidence" value="ECO:0007669"/>
    <property type="project" value="UniProtKB-SubCell"/>
</dbReference>
<dbReference type="SUPFAM" id="SSF103506">
    <property type="entry name" value="Mitochondrial carrier"/>
    <property type="match status" value="1"/>
</dbReference>
<dbReference type="Gene3D" id="1.50.40.10">
    <property type="entry name" value="Mitochondrial carrier domain"/>
    <property type="match status" value="2"/>
</dbReference>
<evidence type="ECO:0000256" key="5">
    <source>
        <dbReference type="ARBA" id="ARBA00022737"/>
    </source>
</evidence>
<reference evidence="13" key="1">
    <citation type="journal article" date="2023" name="Commun. Biol.">
        <title>Genome analysis of Parmales, the sister group of diatoms, reveals the evolutionary specialization of diatoms from phago-mixotrophs to photoautotrophs.</title>
        <authorList>
            <person name="Ban H."/>
            <person name="Sato S."/>
            <person name="Yoshikawa S."/>
            <person name="Yamada K."/>
            <person name="Nakamura Y."/>
            <person name="Ichinomiya M."/>
            <person name="Sato N."/>
            <person name="Blanc-Mathieu R."/>
            <person name="Endo H."/>
            <person name="Kuwata A."/>
            <person name="Ogata H."/>
        </authorList>
    </citation>
    <scope>NUCLEOTIDE SEQUENCE [LARGE SCALE GENOMIC DNA]</scope>
    <source>
        <strain evidence="13">NIES 3701</strain>
    </source>
</reference>
<keyword evidence="3 10" id="KW-0813">Transport</keyword>
<comment type="caution">
    <text evidence="12">The sequence shown here is derived from an EMBL/GenBank/DDBJ whole genome shotgun (WGS) entry which is preliminary data.</text>
</comment>
<dbReference type="OrthoDB" id="193856at2759"/>
<dbReference type="InterPro" id="IPR002067">
    <property type="entry name" value="MCP"/>
</dbReference>
<evidence type="ECO:0000256" key="3">
    <source>
        <dbReference type="ARBA" id="ARBA00022448"/>
    </source>
</evidence>
<dbReference type="PANTHER" id="PTHR45624:SF10">
    <property type="entry name" value="SLC (SOLUTE CARRIER) HOMOLOG"/>
    <property type="match status" value="1"/>
</dbReference>
<dbReference type="InterPro" id="IPR023395">
    <property type="entry name" value="MCP_dom_sf"/>
</dbReference>
<keyword evidence="13" id="KW-1185">Reference proteome</keyword>
<protein>
    <recommendedName>
        <fullName evidence="14">Mitochondrial carrier protein</fullName>
    </recommendedName>
</protein>
<dbReference type="PROSITE" id="PS50920">
    <property type="entry name" value="SOLCAR"/>
    <property type="match status" value="3"/>
</dbReference>
<dbReference type="Pfam" id="PF00153">
    <property type="entry name" value="Mito_carr"/>
    <property type="match status" value="3"/>
</dbReference>
<evidence type="ECO:0000256" key="4">
    <source>
        <dbReference type="ARBA" id="ARBA00022692"/>
    </source>
</evidence>
<name>A0A9W7AN19_9STRA</name>
<evidence type="ECO:0000313" key="13">
    <source>
        <dbReference type="Proteomes" id="UP001165085"/>
    </source>
</evidence>
<feature type="transmembrane region" description="Helical" evidence="11">
    <location>
        <begin position="67"/>
        <end position="89"/>
    </location>
</feature>
<evidence type="ECO:0000256" key="6">
    <source>
        <dbReference type="ARBA" id="ARBA00022989"/>
    </source>
</evidence>
<evidence type="ECO:0000256" key="2">
    <source>
        <dbReference type="ARBA" id="ARBA00006375"/>
    </source>
</evidence>
<keyword evidence="4 9" id="KW-0812">Transmembrane</keyword>
<feature type="repeat" description="Solcar" evidence="9">
    <location>
        <begin position="10"/>
        <end position="95"/>
    </location>
</feature>
<dbReference type="GO" id="GO:0022857">
    <property type="term" value="F:transmembrane transporter activity"/>
    <property type="evidence" value="ECO:0007669"/>
    <property type="project" value="TreeGrafter"/>
</dbReference>
<evidence type="ECO:0000256" key="10">
    <source>
        <dbReference type="RuleBase" id="RU000488"/>
    </source>
</evidence>
<evidence type="ECO:0000256" key="7">
    <source>
        <dbReference type="ARBA" id="ARBA00023128"/>
    </source>
</evidence>
<keyword evidence="6 11" id="KW-1133">Transmembrane helix</keyword>
<evidence type="ECO:0008006" key="14">
    <source>
        <dbReference type="Google" id="ProtNLM"/>
    </source>
</evidence>
<comment type="subcellular location">
    <subcellularLocation>
        <location evidence="1">Mitochondrion membrane</location>
        <topology evidence="1">Multi-pass membrane protein</topology>
    </subcellularLocation>
</comment>
<dbReference type="InterPro" id="IPR018108">
    <property type="entry name" value="MCP_transmembrane"/>
</dbReference>
<evidence type="ECO:0000256" key="9">
    <source>
        <dbReference type="PROSITE-ProRule" id="PRU00282"/>
    </source>
</evidence>
<keyword evidence="7" id="KW-0496">Mitochondrion</keyword>
<evidence type="ECO:0000256" key="11">
    <source>
        <dbReference type="SAM" id="Phobius"/>
    </source>
</evidence>
<dbReference type="PANTHER" id="PTHR45624">
    <property type="entry name" value="MITOCHONDRIAL BASIC AMINO ACIDS TRANSPORTER-RELATED"/>
    <property type="match status" value="1"/>
</dbReference>